<evidence type="ECO:0000256" key="4">
    <source>
        <dbReference type="ARBA" id="ARBA00022840"/>
    </source>
</evidence>
<evidence type="ECO:0000256" key="6">
    <source>
        <dbReference type="ARBA" id="ARBA00023128"/>
    </source>
</evidence>
<dbReference type="PANTHER" id="PTHR23075:SF0">
    <property type="entry name" value="ATPASE FAMILY AAA DOMAIN-CONTAINING PROTEIN 3"/>
    <property type="match status" value="1"/>
</dbReference>
<dbReference type="Proteomes" id="UP001174909">
    <property type="component" value="Unassembled WGS sequence"/>
</dbReference>
<comment type="caution">
    <text evidence="10">The sequence shown here is derived from an EMBL/GenBank/DDBJ whole genome shotgun (WGS) entry which is preliminary data.</text>
</comment>
<accession>A0AA35S208</accession>
<evidence type="ECO:0000256" key="2">
    <source>
        <dbReference type="ARBA" id="ARBA00022741"/>
    </source>
</evidence>
<comment type="subcellular location">
    <subcellularLocation>
        <location evidence="1">Mitochondrion membrane</location>
    </subcellularLocation>
</comment>
<evidence type="ECO:0000256" key="3">
    <source>
        <dbReference type="ARBA" id="ARBA00022792"/>
    </source>
</evidence>
<keyword evidence="2" id="KW-0547">Nucleotide-binding</keyword>
<gene>
    <name evidence="10" type="ORF">GBAR_LOCUS12941</name>
</gene>
<dbReference type="EMBL" id="CASHTH010001925">
    <property type="protein sequence ID" value="CAI8021973.1"/>
    <property type="molecule type" value="Genomic_DNA"/>
</dbReference>
<keyword evidence="6" id="KW-0496">Mitochondrion</keyword>
<evidence type="ECO:0000256" key="5">
    <source>
        <dbReference type="ARBA" id="ARBA00023054"/>
    </source>
</evidence>
<organism evidence="10 11">
    <name type="scientific">Geodia barretti</name>
    <name type="common">Barrett's horny sponge</name>
    <dbReference type="NCBI Taxonomy" id="519541"/>
    <lineage>
        <taxon>Eukaryota</taxon>
        <taxon>Metazoa</taxon>
        <taxon>Porifera</taxon>
        <taxon>Demospongiae</taxon>
        <taxon>Heteroscleromorpha</taxon>
        <taxon>Tetractinellida</taxon>
        <taxon>Astrophorina</taxon>
        <taxon>Geodiidae</taxon>
        <taxon>Geodia</taxon>
    </lineage>
</organism>
<evidence type="ECO:0000313" key="11">
    <source>
        <dbReference type="Proteomes" id="UP001174909"/>
    </source>
</evidence>
<keyword evidence="3" id="KW-0999">Mitochondrion inner membrane</keyword>
<feature type="domain" description="ATPase family AAA" evidence="9">
    <location>
        <begin position="2"/>
        <end position="152"/>
    </location>
</feature>
<dbReference type="AlphaFoldDB" id="A0AA35S208"/>
<keyword evidence="7" id="KW-0472">Membrane</keyword>
<evidence type="ECO:0000313" key="10">
    <source>
        <dbReference type="EMBL" id="CAI8021973.1"/>
    </source>
</evidence>
<dbReference type="GO" id="GO:0008270">
    <property type="term" value="F:zinc ion binding"/>
    <property type="evidence" value="ECO:0007669"/>
    <property type="project" value="TreeGrafter"/>
</dbReference>
<keyword evidence="4" id="KW-0067">ATP-binding</keyword>
<evidence type="ECO:0000256" key="1">
    <source>
        <dbReference type="ARBA" id="ARBA00004325"/>
    </source>
</evidence>
<proteinExistence type="predicted"/>
<name>A0AA35S208_GEOBA</name>
<dbReference type="GO" id="GO:0031966">
    <property type="term" value="C:mitochondrial membrane"/>
    <property type="evidence" value="ECO:0007669"/>
    <property type="project" value="UniProtKB-SubCell"/>
</dbReference>
<protein>
    <submittedName>
        <fullName evidence="10">ATPase family AAA domain-containing protein 3-A</fullName>
    </submittedName>
</protein>
<dbReference type="GO" id="GO:0007005">
    <property type="term" value="P:mitochondrion organization"/>
    <property type="evidence" value="ECO:0007669"/>
    <property type="project" value="TreeGrafter"/>
</dbReference>
<sequence>MSKMQETTQQMQHQEEIAKHQAYVKQFEVEKVRTDHEERRKTMGAEVKQHQERAKFEDQLARRRYDDQLAQQRHIQEENLRKQEESVKKQEAMRRATIEYESELRHKNEMARVQAEISGKTRMERENQDLALEQIRVKAAEYRTTVLESIRSPPPSLHVTLPSTLRPTLLSLSIYYQHPPLIVVHFIHLKCCQQKKTEECSFMSLLQHSNSIWQRDQGK</sequence>
<reference evidence="10" key="1">
    <citation type="submission" date="2023-03" db="EMBL/GenBank/DDBJ databases">
        <authorList>
            <person name="Steffen K."/>
            <person name="Cardenas P."/>
        </authorList>
    </citation>
    <scope>NUCLEOTIDE SEQUENCE</scope>
</reference>
<evidence type="ECO:0000259" key="9">
    <source>
        <dbReference type="Pfam" id="PF12037"/>
    </source>
</evidence>
<dbReference type="GO" id="GO:0005524">
    <property type="term" value="F:ATP binding"/>
    <property type="evidence" value="ECO:0007669"/>
    <property type="project" value="UniProtKB-KW"/>
</dbReference>
<feature type="region of interest" description="Disordered" evidence="8">
    <location>
        <begin position="34"/>
        <end position="59"/>
    </location>
</feature>
<keyword evidence="5" id="KW-0175">Coiled coil</keyword>
<keyword evidence="11" id="KW-1185">Reference proteome</keyword>
<dbReference type="Pfam" id="PF12037">
    <property type="entry name" value="ATAD3_N"/>
    <property type="match status" value="1"/>
</dbReference>
<feature type="region of interest" description="Disordered" evidence="8">
    <location>
        <begin position="1"/>
        <end position="20"/>
    </location>
</feature>
<feature type="compositionally biased region" description="Low complexity" evidence="8">
    <location>
        <begin position="1"/>
        <end position="12"/>
    </location>
</feature>
<dbReference type="PANTHER" id="PTHR23075">
    <property type="entry name" value="PUTATIVE ATP-ASE"/>
    <property type="match status" value="1"/>
</dbReference>
<evidence type="ECO:0000256" key="8">
    <source>
        <dbReference type="SAM" id="MobiDB-lite"/>
    </source>
</evidence>
<evidence type="ECO:0000256" key="7">
    <source>
        <dbReference type="ARBA" id="ARBA00023136"/>
    </source>
</evidence>
<dbReference type="InterPro" id="IPR021911">
    <property type="entry name" value="ATAD3_N"/>
</dbReference>